<sequence>MSWLKSRHPRDVVEPRDRSGPMDIDEPDPLARLDQYALPDQAYGEGPSRKRLHSDLSTPTRPFTAHNRTLHVTPATPFLFNVSNLQVPPMPEMKPFHYDPSKFRGNTGEKLEWGFEPRAGRFGEDVEMSDSPAKPGWGSSLAEDPPLPAAPQPAVGIEVVMDEDEAQEGEEGGKQLQTQEDSHADTGDGVKAGQSSKGGSSDTRTVESTGRVYATGGAKRELRNRSRRKQNRAEGNGKGRDDYPSRRRDQPPSLRPSEIPALLIGYIQVFVNVAIVVFALYLGVHLVLTIRRDVKDRMQEASLEMRQEIAECTKLFVTNRCDPEFRVPAMEEHCRNWENCMNRDPTMVGRINVMAETFAGVINSFVEAMSWKTMGFTLATLSFLIILTNSALWNLRQRASPDPQHPPPVYVGMLPHPSFSQRGYPQIAGPLGQTGQSIGSMAPAGVDWSAMGAQAPDGVKQIEYGQDKGKSRWKIW</sequence>
<feature type="compositionally biased region" description="Basic and acidic residues" evidence="1">
    <location>
        <begin position="231"/>
        <end position="250"/>
    </location>
</feature>
<dbReference type="GO" id="GO:0055088">
    <property type="term" value="P:lipid homeostasis"/>
    <property type="evidence" value="ECO:0007669"/>
    <property type="project" value="InterPro"/>
</dbReference>
<feature type="compositionally biased region" description="Polar residues" evidence="1">
    <location>
        <begin position="193"/>
        <end position="208"/>
    </location>
</feature>
<dbReference type="GO" id="GO:0006998">
    <property type="term" value="P:nuclear envelope organization"/>
    <property type="evidence" value="ECO:0007669"/>
    <property type="project" value="InterPro"/>
</dbReference>
<dbReference type="GO" id="GO:0031965">
    <property type="term" value="C:nuclear membrane"/>
    <property type="evidence" value="ECO:0007669"/>
    <property type="project" value="InterPro"/>
</dbReference>
<dbReference type="PANTHER" id="PTHR28136">
    <property type="entry name" value="NUCLEUS EXPORT PROTEIN BRR6"/>
    <property type="match status" value="1"/>
</dbReference>
<gene>
    <name evidence="4" type="ORF">DB88DRAFT_491845</name>
</gene>
<dbReference type="InterPro" id="IPR018767">
    <property type="entry name" value="Brl1/Brr6_dom"/>
</dbReference>
<protein>
    <submittedName>
        <fullName evidence="4">Nuclear membrane protein</fullName>
    </submittedName>
</protein>
<keyword evidence="5" id="KW-1185">Reference proteome</keyword>
<dbReference type="PANTHER" id="PTHR28136:SF1">
    <property type="entry name" value="NUCLEUS EXPORT PROTEIN BRL1"/>
    <property type="match status" value="1"/>
</dbReference>
<comment type="caution">
    <text evidence="4">The sequence shown here is derived from an EMBL/GenBank/DDBJ whole genome shotgun (WGS) entry which is preliminary data.</text>
</comment>
<dbReference type="InterPro" id="IPR040202">
    <property type="entry name" value="Brl1/Brr6"/>
</dbReference>
<feature type="region of interest" description="Disordered" evidence="1">
    <location>
        <begin position="121"/>
        <end position="152"/>
    </location>
</feature>
<evidence type="ECO:0000313" key="5">
    <source>
        <dbReference type="Proteomes" id="UP001182556"/>
    </source>
</evidence>
<dbReference type="EMBL" id="JAODAN010000006">
    <property type="protein sequence ID" value="KAK1923620.1"/>
    <property type="molecule type" value="Genomic_DNA"/>
</dbReference>
<feature type="compositionally biased region" description="Basic and acidic residues" evidence="1">
    <location>
        <begin position="9"/>
        <end position="20"/>
    </location>
</feature>
<dbReference type="Proteomes" id="UP001182556">
    <property type="component" value="Unassembled WGS sequence"/>
</dbReference>
<keyword evidence="2" id="KW-0472">Membrane</keyword>
<feature type="region of interest" description="Disordered" evidence="1">
    <location>
        <begin position="1"/>
        <end position="65"/>
    </location>
</feature>
<feature type="transmembrane region" description="Helical" evidence="2">
    <location>
        <begin position="263"/>
        <end position="288"/>
    </location>
</feature>
<evidence type="ECO:0000256" key="1">
    <source>
        <dbReference type="SAM" id="MobiDB-lite"/>
    </source>
</evidence>
<dbReference type="SMART" id="SM01042">
    <property type="entry name" value="Brr6_like_C_C"/>
    <property type="match status" value="1"/>
</dbReference>
<feature type="region of interest" description="Disordered" evidence="1">
    <location>
        <begin position="164"/>
        <end position="255"/>
    </location>
</feature>
<dbReference type="Pfam" id="PF10104">
    <property type="entry name" value="Brr6_like_C_C"/>
    <property type="match status" value="1"/>
</dbReference>
<feature type="transmembrane region" description="Helical" evidence="2">
    <location>
        <begin position="376"/>
        <end position="395"/>
    </location>
</feature>
<accession>A0AAD9FLF0</accession>
<evidence type="ECO:0000259" key="3">
    <source>
        <dbReference type="SMART" id="SM01042"/>
    </source>
</evidence>
<keyword evidence="2" id="KW-0812">Transmembrane</keyword>
<feature type="domain" description="Brl1/Brr6" evidence="3">
    <location>
        <begin position="263"/>
        <end position="396"/>
    </location>
</feature>
<name>A0AAD9FLF0_PAPLA</name>
<reference evidence="4" key="1">
    <citation type="submission" date="2023-02" db="EMBL/GenBank/DDBJ databases">
        <title>Identification and recombinant expression of a fungal hydrolase from Papiliotrema laurentii that hydrolyzes apple cutin and clears colloidal polyester polyurethane.</title>
        <authorList>
            <consortium name="DOE Joint Genome Institute"/>
            <person name="Roman V.A."/>
            <person name="Bojanowski C."/>
            <person name="Crable B.R."/>
            <person name="Wagner D.N."/>
            <person name="Hung C.S."/>
            <person name="Nadeau L.J."/>
            <person name="Schratz L."/>
            <person name="Haridas S."/>
            <person name="Pangilinan J."/>
            <person name="Lipzen A."/>
            <person name="Na H."/>
            <person name="Yan M."/>
            <person name="Ng V."/>
            <person name="Grigoriev I.V."/>
            <person name="Spatafora J.W."/>
            <person name="Barlow D."/>
            <person name="Biffinger J."/>
            <person name="Kelley-Loughnane N."/>
            <person name="Varaljay V.A."/>
            <person name="Crookes-Goodson W.J."/>
        </authorList>
    </citation>
    <scope>NUCLEOTIDE SEQUENCE</scope>
    <source>
        <strain evidence="4">5307AH</strain>
    </source>
</reference>
<keyword evidence="2" id="KW-1133">Transmembrane helix</keyword>
<feature type="transmembrane region" description="Helical" evidence="2">
    <location>
        <begin position="351"/>
        <end position="370"/>
    </location>
</feature>
<evidence type="ECO:0000313" key="4">
    <source>
        <dbReference type="EMBL" id="KAK1923620.1"/>
    </source>
</evidence>
<organism evidence="4 5">
    <name type="scientific">Papiliotrema laurentii</name>
    <name type="common">Cryptococcus laurentii</name>
    <dbReference type="NCBI Taxonomy" id="5418"/>
    <lineage>
        <taxon>Eukaryota</taxon>
        <taxon>Fungi</taxon>
        <taxon>Dikarya</taxon>
        <taxon>Basidiomycota</taxon>
        <taxon>Agaricomycotina</taxon>
        <taxon>Tremellomycetes</taxon>
        <taxon>Tremellales</taxon>
        <taxon>Rhynchogastremaceae</taxon>
        <taxon>Papiliotrema</taxon>
    </lineage>
</organism>
<evidence type="ECO:0000256" key="2">
    <source>
        <dbReference type="SAM" id="Phobius"/>
    </source>
</evidence>
<dbReference type="AlphaFoldDB" id="A0AAD9FLF0"/>
<proteinExistence type="predicted"/>